<name>A0ABS7Q4N9_9ACTN</name>
<dbReference type="RefSeq" id="WP_222962265.1">
    <property type="nucleotide sequence ID" value="NZ_JAINZZ010000009.1"/>
</dbReference>
<feature type="transmembrane region" description="Helical" evidence="8">
    <location>
        <begin position="71"/>
        <end position="90"/>
    </location>
</feature>
<feature type="transmembrane region" description="Helical" evidence="8">
    <location>
        <begin position="235"/>
        <end position="256"/>
    </location>
</feature>
<comment type="similarity">
    <text evidence="2">Belongs to the EamA transporter family.</text>
</comment>
<evidence type="ECO:0000259" key="9">
    <source>
        <dbReference type="Pfam" id="PF00892"/>
    </source>
</evidence>
<dbReference type="Pfam" id="PF00892">
    <property type="entry name" value="EamA"/>
    <property type="match status" value="2"/>
</dbReference>
<sequence length="319" mass="34309">MGEQRAGLVYGFAAYGMWGLFPLYWPLLEPAGALEILAHRMVWSLAVVALILLVLRRWAWVAELVRQPRRLALVALAATVVSVNWGMYIWGVNSGHVVETALGYFINPLVTIALGVLVLHERLRPVQWTAVGIGVLAVVVLTVGYGRLPWIALSLAFSFGVYGLAKKKIAMGGLESLAAETSVQFLPALCFLVVLGARGDSTFTHHGAGHASLLAACGLVTALPLVFFGMSATRLPLSTIGLMQYLAPVFQFVIGLVHFHEKMPPERWAGFLLVWVALVILSWDALRTARRGRAALLAAAAETGAAPAVVERPEAAAEA</sequence>
<dbReference type="EMBL" id="JAINZZ010000009">
    <property type="protein sequence ID" value="MBY8878124.1"/>
    <property type="molecule type" value="Genomic_DNA"/>
</dbReference>
<keyword evidence="11" id="KW-1185">Reference proteome</keyword>
<evidence type="ECO:0000256" key="7">
    <source>
        <dbReference type="ARBA" id="ARBA00023136"/>
    </source>
</evidence>
<reference evidence="10 11" key="1">
    <citation type="submission" date="2021-08" db="EMBL/GenBank/DDBJ databases">
        <title>WGS of actinomycetes from Thailand.</title>
        <authorList>
            <person name="Thawai C."/>
        </authorList>
    </citation>
    <scope>NUCLEOTIDE SEQUENCE [LARGE SCALE GENOMIC DNA]</scope>
    <source>
        <strain evidence="10 11">PLK6-54</strain>
    </source>
</reference>
<keyword evidence="6 8" id="KW-1133">Transmembrane helix</keyword>
<protein>
    <submittedName>
        <fullName evidence="10">EamA family transporter RarD</fullName>
    </submittedName>
</protein>
<keyword evidence="5 8" id="KW-0812">Transmembrane</keyword>
<keyword evidence="4" id="KW-1003">Cell membrane</keyword>
<feature type="domain" description="EamA" evidence="9">
    <location>
        <begin position="151"/>
        <end position="282"/>
    </location>
</feature>
<feature type="transmembrane region" description="Helical" evidence="8">
    <location>
        <begin position="268"/>
        <end position="286"/>
    </location>
</feature>
<dbReference type="PANTHER" id="PTHR22911:SF137">
    <property type="entry name" value="SOLUTE CARRIER FAMILY 35 MEMBER G2-RELATED"/>
    <property type="match status" value="1"/>
</dbReference>
<accession>A0ABS7Q4N9</accession>
<dbReference type="NCBIfam" id="TIGR00688">
    <property type="entry name" value="rarD"/>
    <property type="match status" value="1"/>
</dbReference>
<evidence type="ECO:0000256" key="6">
    <source>
        <dbReference type="ARBA" id="ARBA00022989"/>
    </source>
</evidence>
<evidence type="ECO:0000313" key="11">
    <source>
        <dbReference type="Proteomes" id="UP000778578"/>
    </source>
</evidence>
<feature type="transmembrane region" description="Helical" evidence="8">
    <location>
        <begin position="102"/>
        <end position="119"/>
    </location>
</feature>
<gene>
    <name evidence="10" type="primary">rarD</name>
    <name evidence="10" type="ORF">K7862_10850</name>
</gene>
<dbReference type="InterPro" id="IPR004626">
    <property type="entry name" value="RarD"/>
</dbReference>
<feature type="transmembrane region" description="Helical" evidence="8">
    <location>
        <begin position="209"/>
        <end position="228"/>
    </location>
</feature>
<dbReference type="InterPro" id="IPR000620">
    <property type="entry name" value="EamA_dom"/>
</dbReference>
<evidence type="ECO:0000256" key="8">
    <source>
        <dbReference type="SAM" id="Phobius"/>
    </source>
</evidence>
<evidence type="ECO:0000256" key="4">
    <source>
        <dbReference type="ARBA" id="ARBA00022475"/>
    </source>
</evidence>
<keyword evidence="7 8" id="KW-0472">Membrane</keyword>
<comment type="caution">
    <text evidence="10">The sequence shown here is derived from an EMBL/GenBank/DDBJ whole genome shotgun (WGS) entry which is preliminary data.</text>
</comment>
<evidence type="ECO:0000256" key="5">
    <source>
        <dbReference type="ARBA" id="ARBA00022692"/>
    </source>
</evidence>
<feature type="domain" description="EamA" evidence="9">
    <location>
        <begin position="7"/>
        <end position="142"/>
    </location>
</feature>
<keyword evidence="3" id="KW-0813">Transport</keyword>
<dbReference type="PANTHER" id="PTHR22911">
    <property type="entry name" value="ACYL-MALONYL CONDENSING ENZYME-RELATED"/>
    <property type="match status" value="1"/>
</dbReference>
<evidence type="ECO:0000313" key="10">
    <source>
        <dbReference type="EMBL" id="MBY8878124.1"/>
    </source>
</evidence>
<feature type="transmembrane region" description="Helical" evidence="8">
    <location>
        <begin position="37"/>
        <end position="59"/>
    </location>
</feature>
<evidence type="ECO:0000256" key="1">
    <source>
        <dbReference type="ARBA" id="ARBA00004651"/>
    </source>
</evidence>
<dbReference type="Proteomes" id="UP000778578">
    <property type="component" value="Unassembled WGS sequence"/>
</dbReference>
<organism evidence="10 11">
    <name type="scientific">Actinacidiphila acidipaludis</name>
    <dbReference type="NCBI Taxonomy" id="2873382"/>
    <lineage>
        <taxon>Bacteria</taxon>
        <taxon>Bacillati</taxon>
        <taxon>Actinomycetota</taxon>
        <taxon>Actinomycetes</taxon>
        <taxon>Kitasatosporales</taxon>
        <taxon>Streptomycetaceae</taxon>
        <taxon>Actinacidiphila</taxon>
    </lineage>
</organism>
<proteinExistence type="inferred from homology"/>
<dbReference type="SUPFAM" id="SSF103481">
    <property type="entry name" value="Multidrug resistance efflux transporter EmrE"/>
    <property type="match status" value="2"/>
</dbReference>
<evidence type="ECO:0000256" key="3">
    <source>
        <dbReference type="ARBA" id="ARBA00022448"/>
    </source>
</evidence>
<feature type="transmembrane region" description="Helical" evidence="8">
    <location>
        <begin position="126"/>
        <end position="143"/>
    </location>
</feature>
<comment type="subcellular location">
    <subcellularLocation>
        <location evidence="1">Cell membrane</location>
        <topology evidence="1">Multi-pass membrane protein</topology>
    </subcellularLocation>
</comment>
<dbReference type="InterPro" id="IPR037185">
    <property type="entry name" value="EmrE-like"/>
</dbReference>
<feature type="transmembrane region" description="Helical" evidence="8">
    <location>
        <begin position="7"/>
        <end position="25"/>
    </location>
</feature>
<evidence type="ECO:0000256" key="2">
    <source>
        <dbReference type="ARBA" id="ARBA00007362"/>
    </source>
</evidence>